<organism evidence="1 2">
    <name type="scientific">Eumeta variegata</name>
    <name type="common">Bagworm moth</name>
    <name type="synonym">Eumeta japonica</name>
    <dbReference type="NCBI Taxonomy" id="151549"/>
    <lineage>
        <taxon>Eukaryota</taxon>
        <taxon>Metazoa</taxon>
        <taxon>Ecdysozoa</taxon>
        <taxon>Arthropoda</taxon>
        <taxon>Hexapoda</taxon>
        <taxon>Insecta</taxon>
        <taxon>Pterygota</taxon>
        <taxon>Neoptera</taxon>
        <taxon>Endopterygota</taxon>
        <taxon>Lepidoptera</taxon>
        <taxon>Glossata</taxon>
        <taxon>Ditrysia</taxon>
        <taxon>Tineoidea</taxon>
        <taxon>Psychidae</taxon>
        <taxon>Oiketicinae</taxon>
        <taxon>Eumeta</taxon>
    </lineage>
</organism>
<comment type="caution">
    <text evidence="1">The sequence shown here is derived from an EMBL/GenBank/DDBJ whole genome shotgun (WGS) entry which is preliminary data.</text>
</comment>
<gene>
    <name evidence="1" type="ORF">EVAR_5777_1</name>
</gene>
<evidence type="ECO:0000313" key="1">
    <source>
        <dbReference type="EMBL" id="GBP09347.1"/>
    </source>
</evidence>
<dbReference type="AlphaFoldDB" id="A0A4C1T7D6"/>
<protein>
    <submittedName>
        <fullName evidence="1">Uncharacterized protein</fullName>
    </submittedName>
</protein>
<reference evidence="1 2" key="1">
    <citation type="journal article" date="2019" name="Commun. Biol.">
        <title>The bagworm genome reveals a unique fibroin gene that provides high tensile strength.</title>
        <authorList>
            <person name="Kono N."/>
            <person name="Nakamura H."/>
            <person name="Ohtoshi R."/>
            <person name="Tomita M."/>
            <person name="Numata K."/>
            <person name="Arakawa K."/>
        </authorList>
    </citation>
    <scope>NUCLEOTIDE SEQUENCE [LARGE SCALE GENOMIC DNA]</scope>
</reference>
<dbReference type="EMBL" id="BGZK01000035">
    <property type="protein sequence ID" value="GBP09347.1"/>
    <property type="molecule type" value="Genomic_DNA"/>
</dbReference>
<dbReference type="Proteomes" id="UP000299102">
    <property type="component" value="Unassembled WGS sequence"/>
</dbReference>
<proteinExistence type="predicted"/>
<keyword evidence="2" id="KW-1185">Reference proteome</keyword>
<accession>A0A4C1T7D6</accession>
<sequence length="92" mass="9713">MVIISAMIIASAVVVTSAIIVNRIQASATSGLLPLLYGANGIHFYDIFEGQTSTGTTRMSNRGRDIATVNSLSIVDHVTTSSSSLQTNVTQR</sequence>
<evidence type="ECO:0000313" key="2">
    <source>
        <dbReference type="Proteomes" id="UP000299102"/>
    </source>
</evidence>
<name>A0A4C1T7D6_EUMVA</name>